<dbReference type="Proteomes" id="UP000076962">
    <property type="component" value="Unassembled WGS sequence"/>
</dbReference>
<dbReference type="EMBL" id="LUTY01001732">
    <property type="protein sequence ID" value="OAD21299.1"/>
    <property type="molecule type" value="Genomic_DNA"/>
</dbReference>
<accession>A0A176S026</accession>
<protein>
    <submittedName>
        <fullName evidence="1">Uncharacterized protein</fullName>
    </submittedName>
</protein>
<gene>
    <name evidence="1" type="ORF">THIOM_002938</name>
</gene>
<feature type="non-terminal residue" evidence="1">
    <location>
        <position position="1"/>
    </location>
</feature>
<evidence type="ECO:0000313" key="2">
    <source>
        <dbReference type="Proteomes" id="UP000076962"/>
    </source>
</evidence>
<organism evidence="1 2">
    <name type="scientific">Candidatus Thiomargarita nelsonii</name>
    <dbReference type="NCBI Taxonomy" id="1003181"/>
    <lineage>
        <taxon>Bacteria</taxon>
        <taxon>Pseudomonadati</taxon>
        <taxon>Pseudomonadota</taxon>
        <taxon>Gammaproteobacteria</taxon>
        <taxon>Thiotrichales</taxon>
        <taxon>Thiotrichaceae</taxon>
        <taxon>Thiomargarita</taxon>
    </lineage>
</organism>
<comment type="caution">
    <text evidence="1">The sequence shown here is derived from an EMBL/GenBank/DDBJ whole genome shotgun (WGS) entry which is preliminary data.</text>
</comment>
<reference evidence="1 2" key="1">
    <citation type="submission" date="2016-05" db="EMBL/GenBank/DDBJ databases">
        <title>Single-cell genome of chain-forming Candidatus Thiomargarita nelsonii and comparison to other large sulfur-oxidizing bacteria.</title>
        <authorList>
            <person name="Winkel M."/>
            <person name="Salman V."/>
            <person name="Woyke T."/>
            <person name="Schulz-Vogt H."/>
            <person name="Richter M."/>
            <person name="Flood B."/>
            <person name="Bailey J."/>
            <person name="Amann R."/>
            <person name="Mussmann M."/>
        </authorList>
    </citation>
    <scope>NUCLEOTIDE SEQUENCE [LARGE SCALE GENOMIC DNA]</scope>
    <source>
        <strain evidence="1 2">THI036</strain>
    </source>
</reference>
<keyword evidence="2" id="KW-1185">Reference proteome</keyword>
<evidence type="ECO:0000313" key="1">
    <source>
        <dbReference type="EMBL" id="OAD21299.1"/>
    </source>
</evidence>
<sequence>GGQETGECHQYDIAKTKKPYLELRWSFEKGDQFYVKVQLNDISVTEDFVCDFSLNASDTSE</sequence>
<dbReference type="AlphaFoldDB" id="A0A176S026"/>
<name>A0A176S026_9GAMM</name>
<proteinExistence type="predicted"/>